<dbReference type="EMBL" id="LAZR01000001">
    <property type="protein sequence ID" value="KKO12172.1"/>
    <property type="molecule type" value="Genomic_DNA"/>
</dbReference>
<dbReference type="InterPro" id="IPR038488">
    <property type="entry name" value="Integrase_DNA-bd_sf"/>
</dbReference>
<dbReference type="SUPFAM" id="SSF56349">
    <property type="entry name" value="DNA breaking-rejoining enzymes"/>
    <property type="match status" value="1"/>
</dbReference>
<evidence type="ECO:0000256" key="2">
    <source>
        <dbReference type="ARBA" id="ARBA00022908"/>
    </source>
</evidence>
<dbReference type="PROSITE" id="PS51900">
    <property type="entry name" value="CB"/>
    <property type="match status" value="1"/>
</dbReference>
<dbReference type="GO" id="GO:0015074">
    <property type="term" value="P:DNA integration"/>
    <property type="evidence" value="ECO:0007669"/>
    <property type="project" value="UniProtKB-KW"/>
</dbReference>
<evidence type="ECO:0000313" key="9">
    <source>
        <dbReference type="EMBL" id="KKO12172.1"/>
    </source>
</evidence>
<dbReference type="InterPro" id="IPR044068">
    <property type="entry name" value="CB"/>
</dbReference>
<evidence type="ECO:0000256" key="3">
    <source>
        <dbReference type="ARBA" id="ARBA00023125"/>
    </source>
</evidence>
<sequence length="404" mass="45846">MPRVATLTDTKIKYAKPQEKEYNLSAGQGLQLRVKPNGSKLWLFNYTKPYTGKRTNLGIGLYPSVSLKAAISERDKYLVFLATGNDPKALREEAEDHARASMSLTFAVVYDRWLEVKRATISDAYLKRMVNSISLHILPELAGVPISRISAPAVIKVLKPVADNGHLESVRKLCRWLNEIMDYAVNTGLIAGNCLFGIRKAFPAPSSKNHPTLKAEELPVFFDCLERSKMSFETKSLIHWMLHTLVRPGEAASAEWSEIDIEGATWTIPNEKMKMKRDHIVPLTRQAIEILQTLKPLSGHRRYVFPGRNNVSGHINSETANVAFKRMGYKSKFVSHGIRALGSTILHEHRHKSELIELSLAHVDRNQIRAAYNRAEHLPERRDMMQWWSDYLDLVMQQGIPRSA</sequence>
<accession>A0A0F9YIN6</accession>
<dbReference type="GO" id="GO:0006310">
    <property type="term" value="P:DNA recombination"/>
    <property type="evidence" value="ECO:0007669"/>
    <property type="project" value="UniProtKB-KW"/>
</dbReference>
<comment type="similarity">
    <text evidence="1">Belongs to the 'phage' integrase family.</text>
</comment>
<name>A0A0F9YIN6_9ZZZZ</name>
<dbReference type="Gene3D" id="1.10.150.130">
    <property type="match status" value="1"/>
</dbReference>
<dbReference type="Pfam" id="PF13356">
    <property type="entry name" value="Arm-DNA-bind_3"/>
    <property type="match status" value="1"/>
</dbReference>
<dbReference type="Gene3D" id="3.30.160.390">
    <property type="entry name" value="Integrase, DNA-binding domain"/>
    <property type="match status" value="1"/>
</dbReference>
<dbReference type="Gene3D" id="1.10.443.10">
    <property type="entry name" value="Intergrase catalytic core"/>
    <property type="match status" value="1"/>
</dbReference>
<dbReference type="InterPro" id="IPR011010">
    <property type="entry name" value="DNA_brk_join_enz"/>
</dbReference>
<keyword evidence="4" id="KW-0233">DNA recombination</keyword>
<proteinExistence type="inferred from homology"/>
<evidence type="ECO:0000259" key="7">
    <source>
        <dbReference type="PROSITE" id="PS51898"/>
    </source>
</evidence>
<comment type="caution">
    <text evidence="9">The sequence shown here is derived from an EMBL/GenBank/DDBJ whole genome shotgun (WGS) entry which is preliminary data.</text>
</comment>
<organism evidence="9">
    <name type="scientific">marine sediment metagenome</name>
    <dbReference type="NCBI Taxonomy" id="412755"/>
    <lineage>
        <taxon>unclassified sequences</taxon>
        <taxon>metagenomes</taxon>
        <taxon>ecological metagenomes</taxon>
    </lineage>
</organism>
<feature type="domain" description="Tyr recombinase" evidence="7">
    <location>
        <begin position="208"/>
        <end position="389"/>
    </location>
</feature>
<evidence type="ECO:0000256" key="1">
    <source>
        <dbReference type="ARBA" id="ARBA00008857"/>
    </source>
</evidence>
<feature type="domain" description="Core-binding (CB)" evidence="8">
    <location>
        <begin position="104"/>
        <end position="185"/>
    </location>
</feature>
<dbReference type="PROSITE" id="PS51898">
    <property type="entry name" value="TYR_RECOMBINASE"/>
    <property type="match status" value="1"/>
</dbReference>
<keyword evidence="3" id="KW-0238">DNA-binding</keyword>
<dbReference type="InterPro" id="IPR010998">
    <property type="entry name" value="Integrase_recombinase_N"/>
</dbReference>
<dbReference type="GO" id="GO:0044826">
    <property type="term" value="P:viral genome integration into host DNA"/>
    <property type="evidence" value="ECO:0007669"/>
    <property type="project" value="UniProtKB-KW"/>
</dbReference>
<reference evidence="9" key="1">
    <citation type="journal article" date="2015" name="Nature">
        <title>Complex archaea that bridge the gap between prokaryotes and eukaryotes.</title>
        <authorList>
            <person name="Spang A."/>
            <person name="Saw J.H."/>
            <person name="Jorgensen S.L."/>
            <person name="Zaremba-Niedzwiedzka K."/>
            <person name="Martijn J."/>
            <person name="Lind A.E."/>
            <person name="van Eijk R."/>
            <person name="Schleper C."/>
            <person name="Guy L."/>
            <person name="Ettema T.J."/>
        </authorList>
    </citation>
    <scope>NUCLEOTIDE SEQUENCE</scope>
</reference>
<dbReference type="InterPro" id="IPR002104">
    <property type="entry name" value="Integrase_catalytic"/>
</dbReference>
<keyword evidence="5" id="KW-1179">Viral genome integration</keyword>
<dbReference type="AlphaFoldDB" id="A0A0F9YIN6"/>
<dbReference type="Pfam" id="PF00589">
    <property type="entry name" value="Phage_integrase"/>
    <property type="match status" value="1"/>
</dbReference>
<keyword evidence="2" id="KW-0229">DNA integration</keyword>
<gene>
    <name evidence="9" type="ORF">LCGC14_0001800</name>
</gene>
<dbReference type="GO" id="GO:0046718">
    <property type="term" value="P:symbiont entry into host cell"/>
    <property type="evidence" value="ECO:0007669"/>
    <property type="project" value="UniProtKB-KW"/>
</dbReference>
<evidence type="ECO:0000259" key="8">
    <source>
        <dbReference type="PROSITE" id="PS51900"/>
    </source>
</evidence>
<evidence type="ECO:0008006" key="10">
    <source>
        <dbReference type="Google" id="ProtNLM"/>
    </source>
</evidence>
<evidence type="ECO:0000256" key="5">
    <source>
        <dbReference type="ARBA" id="ARBA00023195"/>
    </source>
</evidence>
<dbReference type="Pfam" id="PF22022">
    <property type="entry name" value="Phage_int_M"/>
    <property type="match status" value="1"/>
</dbReference>
<dbReference type="GO" id="GO:0003677">
    <property type="term" value="F:DNA binding"/>
    <property type="evidence" value="ECO:0007669"/>
    <property type="project" value="UniProtKB-KW"/>
</dbReference>
<dbReference type="CDD" id="cd00801">
    <property type="entry name" value="INT_P4_C"/>
    <property type="match status" value="1"/>
</dbReference>
<protein>
    <recommendedName>
        <fullName evidence="10">Tyr recombinase domain-containing protein</fullName>
    </recommendedName>
</protein>
<evidence type="ECO:0000256" key="6">
    <source>
        <dbReference type="ARBA" id="ARBA00023296"/>
    </source>
</evidence>
<dbReference type="PANTHER" id="PTHR30629">
    <property type="entry name" value="PROPHAGE INTEGRASE"/>
    <property type="match status" value="1"/>
</dbReference>
<dbReference type="InterPro" id="IPR025166">
    <property type="entry name" value="Integrase_DNA_bind_dom"/>
</dbReference>
<dbReference type="InterPro" id="IPR050808">
    <property type="entry name" value="Phage_Integrase"/>
</dbReference>
<dbReference type="InterPro" id="IPR053876">
    <property type="entry name" value="Phage_int_M"/>
</dbReference>
<dbReference type="PANTHER" id="PTHR30629:SF6">
    <property type="entry name" value="PROPHAGE INTEGRASE INTA-RELATED"/>
    <property type="match status" value="1"/>
</dbReference>
<dbReference type="GO" id="GO:0075713">
    <property type="term" value="P:establishment of integrated proviral latency"/>
    <property type="evidence" value="ECO:0007669"/>
    <property type="project" value="UniProtKB-KW"/>
</dbReference>
<dbReference type="InterPro" id="IPR013762">
    <property type="entry name" value="Integrase-like_cat_sf"/>
</dbReference>
<keyword evidence="6" id="KW-1160">Virus entry into host cell</keyword>
<evidence type="ECO:0000256" key="4">
    <source>
        <dbReference type="ARBA" id="ARBA00023172"/>
    </source>
</evidence>